<proteinExistence type="predicted"/>
<gene>
    <name evidence="1" type="ORF">LCGC14_1567030</name>
</gene>
<sequence length="57" mass="6426">MKKRTHYLTHEISLSKIQGVAACGIYVSREKYGDNVTSTRVDVTCGNCKRSRIYCGK</sequence>
<accession>A0A0F9J705</accession>
<comment type="caution">
    <text evidence="1">The sequence shown here is derived from an EMBL/GenBank/DDBJ whole genome shotgun (WGS) entry which is preliminary data.</text>
</comment>
<organism evidence="1">
    <name type="scientific">marine sediment metagenome</name>
    <dbReference type="NCBI Taxonomy" id="412755"/>
    <lineage>
        <taxon>unclassified sequences</taxon>
        <taxon>metagenomes</taxon>
        <taxon>ecological metagenomes</taxon>
    </lineage>
</organism>
<name>A0A0F9J705_9ZZZZ</name>
<protein>
    <submittedName>
        <fullName evidence="1">Uncharacterized protein</fullName>
    </submittedName>
</protein>
<dbReference type="EMBL" id="LAZR01012170">
    <property type="protein sequence ID" value="KKM28204.1"/>
    <property type="molecule type" value="Genomic_DNA"/>
</dbReference>
<reference evidence="1" key="1">
    <citation type="journal article" date="2015" name="Nature">
        <title>Complex archaea that bridge the gap between prokaryotes and eukaryotes.</title>
        <authorList>
            <person name="Spang A."/>
            <person name="Saw J.H."/>
            <person name="Jorgensen S.L."/>
            <person name="Zaremba-Niedzwiedzka K."/>
            <person name="Martijn J."/>
            <person name="Lind A.E."/>
            <person name="van Eijk R."/>
            <person name="Schleper C."/>
            <person name="Guy L."/>
            <person name="Ettema T.J."/>
        </authorList>
    </citation>
    <scope>NUCLEOTIDE SEQUENCE</scope>
</reference>
<evidence type="ECO:0000313" key="1">
    <source>
        <dbReference type="EMBL" id="KKM28204.1"/>
    </source>
</evidence>
<dbReference type="AlphaFoldDB" id="A0A0F9J705"/>